<gene>
    <name evidence="9" type="ORF">MWN33_05620</name>
</gene>
<dbReference type="CDD" id="cd06261">
    <property type="entry name" value="TM_PBP2"/>
    <property type="match status" value="1"/>
</dbReference>
<feature type="domain" description="ABC transmembrane type-1" evidence="8">
    <location>
        <begin position="95"/>
        <end position="307"/>
    </location>
</feature>
<comment type="subcellular location">
    <subcellularLocation>
        <location evidence="1 7">Cell membrane</location>
        <topology evidence="1 7">Multi-pass membrane protein</topology>
    </subcellularLocation>
</comment>
<evidence type="ECO:0000256" key="1">
    <source>
        <dbReference type="ARBA" id="ARBA00004651"/>
    </source>
</evidence>
<dbReference type="PANTHER" id="PTHR43163:SF6">
    <property type="entry name" value="DIPEPTIDE TRANSPORT SYSTEM PERMEASE PROTEIN DPPB-RELATED"/>
    <property type="match status" value="1"/>
</dbReference>
<accession>A0ABT0DJP6</accession>
<dbReference type="Pfam" id="PF19300">
    <property type="entry name" value="BPD_transp_1_N"/>
    <property type="match status" value="1"/>
</dbReference>
<feature type="transmembrane region" description="Helical" evidence="7">
    <location>
        <begin position="99"/>
        <end position="123"/>
    </location>
</feature>
<reference evidence="10" key="1">
    <citation type="submission" date="2023-07" db="EMBL/GenBank/DDBJ databases">
        <title>Ancylobacter moscoviensis sp. nov., facultatively methylotrophic bacteria from activated sludge and the reclassification of Starkeya novella (Starkey 1934) Kelly et al. 2000 as Ancylobacter novellus comb. nov., Starkeya koreensis Im et al. 2006 as Ancylobacter koreensis comb.nov., Angulomicrobium tetraedrale Vasil'eva et al. 1986 as Ancylobacter tetraedralis comb. nov., Angulomicrobium amanitiforme Fritz et al. 2004 as Ancylobacter amanitiformis comb. nov. and Methylorhabdus multivorans Doronina et al. 1996 as Ancylobacter multivorans comb. nov. and emended description of the genus Ancylobacter.</title>
        <authorList>
            <person name="Doronina N."/>
            <person name="Chemodurova A."/>
            <person name="Grouzdev D."/>
            <person name="Koziaeva V."/>
            <person name="Shi W."/>
            <person name="Wu L."/>
            <person name="Kaparullina E."/>
        </authorList>
    </citation>
    <scope>NUCLEOTIDE SEQUENCE [LARGE SCALE GENOMIC DNA]</scope>
    <source>
        <strain evidence="10">Jip08</strain>
    </source>
</reference>
<comment type="similarity">
    <text evidence="7">Belongs to the binding-protein-dependent transport system permease family.</text>
</comment>
<dbReference type="EMBL" id="JALKCG010000001">
    <property type="protein sequence ID" value="MCK0207509.1"/>
    <property type="molecule type" value="Genomic_DNA"/>
</dbReference>
<keyword evidence="10" id="KW-1185">Reference proteome</keyword>
<dbReference type="PROSITE" id="PS50928">
    <property type="entry name" value="ABC_TM1"/>
    <property type="match status" value="1"/>
</dbReference>
<evidence type="ECO:0000313" key="10">
    <source>
        <dbReference type="Proteomes" id="UP001202867"/>
    </source>
</evidence>
<dbReference type="InterPro" id="IPR035906">
    <property type="entry name" value="MetI-like_sf"/>
</dbReference>
<name>A0ABT0DJP6_9HYPH</name>
<keyword evidence="5 7" id="KW-1133">Transmembrane helix</keyword>
<feature type="transmembrane region" description="Helical" evidence="7">
    <location>
        <begin position="284"/>
        <end position="306"/>
    </location>
</feature>
<evidence type="ECO:0000259" key="8">
    <source>
        <dbReference type="PROSITE" id="PS50928"/>
    </source>
</evidence>
<dbReference type="Gene3D" id="1.10.3720.10">
    <property type="entry name" value="MetI-like"/>
    <property type="match status" value="1"/>
</dbReference>
<keyword evidence="3" id="KW-1003">Cell membrane</keyword>
<evidence type="ECO:0000256" key="7">
    <source>
        <dbReference type="RuleBase" id="RU363032"/>
    </source>
</evidence>
<dbReference type="InterPro" id="IPR000515">
    <property type="entry name" value="MetI-like"/>
</dbReference>
<evidence type="ECO:0000256" key="5">
    <source>
        <dbReference type="ARBA" id="ARBA00022989"/>
    </source>
</evidence>
<feature type="transmembrane region" description="Helical" evidence="7">
    <location>
        <begin position="144"/>
        <end position="162"/>
    </location>
</feature>
<evidence type="ECO:0000313" key="9">
    <source>
        <dbReference type="EMBL" id="MCK0207509.1"/>
    </source>
</evidence>
<proteinExistence type="inferred from homology"/>
<keyword evidence="4 7" id="KW-0812">Transmembrane</keyword>
<dbReference type="RefSeq" id="WP_247199446.1">
    <property type="nucleotide sequence ID" value="NZ_JALKCG010000001.1"/>
</dbReference>
<evidence type="ECO:0000256" key="2">
    <source>
        <dbReference type="ARBA" id="ARBA00022448"/>
    </source>
</evidence>
<comment type="caution">
    <text evidence="9">The sequence shown here is derived from an EMBL/GenBank/DDBJ whole genome shotgun (WGS) entry which is preliminary data.</text>
</comment>
<dbReference type="InterPro" id="IPR045621">
    <property type="entry name" value="BPD_transp_1_N"/>
</dbReference>
<dbReference type="Proteomes" id="UP001202867">
    <property type="component" value="Unassembled WGS sequence"/>
</dbReference>
<evidence type="ECO:0000256" key="3">
    <source>
        <dbReference type="ARBA" id="ARBA00022475"/>
    </source>
</evidence>
<feature type="transmembrane region" description="Helical" evidence="7">
    <location>
        <begin position="9"/>
        <end position="30"/>
    </location>
</feature>
<evidence type="ECO:0000256" key="6">
    <source>
        <dbReference type="ARBA" id="ARBA00023136"/>
    </source>
</evidence>
<keyword evidence="6 7" id="KW-0472">Membrane</keyword>
<dbReference type="Pfam" id="PF00528">
    <property type="entry name" value="BPD_transp_1"/>
    <property type="match status" value="1"/>
</dbReference>
<dbReference type="SUPFAM" id="SSF161098">
    <property type="entry name" value="MetI-like"/>
    <property type="match status" value="1"/>
</dbReference>
<organism evidence="9 10">
    <name type="scientific">Ancylobacter koreensis</name>
    <dbReference type="NCBI Taxonomy" id="266121"/>
    <lineage>
        <taxon>Bacteria</taxon>
        <taxon>Pseudomonadati</taxon>
        <taxon>Pseudomonadota</taxon>
        <taxon>Alphaproteobacteria</taxon>
        <taxon>Hyphomicrobiales</taxon>
        <taxon>Xanthobacteraceae</taxon>
        <taxon>Ancylobacter</taxon>
    </lineage>
</organism>
<dbReference type="PANTHER" id="PTHR43163">
    <property type="entry name" value="DIPEPTIDE TRANSPORT SYSTEM PERMEASE PROTEIN DPPB-RELATED"/>
    <property type="match status" value="1"/>
</dbReference>
<protein>
    <submittedName>
        <fullName evidence="9">ABC transporter permease</fullName>
    </submittedName>
</protein>
<evidence type="ECO:0000256" key="4">
    <source>
        <dbReference type="ARBA" id="ARBA00022692"/>
    </source>
</evidence>
<sequence>MLLYILRRILYAVPIGIGVTFIVFSLVHIAPGDPISALLPNEATQEMVEAARKEFGLDRPFLVQYAIWLGNAAMGNLGTSIGSGRPVATEVASAVGNTFILAVSAGLVACVLGFLLGIVAGLWRDRPVDHVVNLITIAGVSVPHYWLAILLVIVFAVDLNWLPPLGMGPDRSGGWQFDWAHISHLILPTIATAAIPMAVIARTLRASVVDVLDQDFVTTLRAKGLPRQRLLWHVIRNALPTALAVMGLQLGNMLGGSVLVETVFAWPGTGFLLASAIFQRDLPLLQGTMLVLAMFFVFLNLVVDLVQSATDPRIRRA</sequence>
<feature type="transmembrane region" description="Helical" evidence="7">
    <location>
        <begin position="182"/>
        <end position="201"/>
    </location>
</feature>
<keyword evidence="2 7" id="KW-0813">Transport</keyword>